<dbReference type="CDD" id="cd00449">
    <property type="entry name" value="PLPDE_IV"/>
    <property type="match status" value="1"/>
</dbReference>
<evidence type="ECO:0000313" key="13">
    <source>
        <dbReference type="EMBL" id="RRJ88444.1"/>
    </source>
</evidence>
<evidence type="ECO:0000313" key="14">
    <source>
        <dbReference type="Proteomes" id="UP000275719"/>
    </source>
</evidence>
<accession>A0A3P3W0Y0</accession>
<evidence type="ECO:0000256" key="9">
    <source>
        <dbReference type="ARBA" id="ARBA00048798"/>
    </source>
</evidence>
<evidence type="ECO:0000256" key="6">
    <source>
        <dbReference type="ARBA" id="ARBA00013053"/>
    </source>
</evidence>
<dbReference type="InterPro" id="IPR050571">
    <property type="entry name" value="Class-IV_PLP-Dep_Aminotrnsfr"/>
</dbReference>
<keyword evidence="13" id="KW-0032">Aminotransferase</keyword>
<dbReference type="Gene3D" id="3.30.470.10">
    <property type="match status" value="1"/>
</dbReference>
<reference evidence="13 14" key="1">
    <citation type="submission" date="2018-11" db="EMBL/GenBank/DDBJ databases">
        <title>Flavobacterium sp. nov., YIM 102701-2 draft genome.</title>
        <authorList>
            <person name="Li G."/>
            <person name="Jiang Y."/>
        </authorList>
    </citation>
    <scope>NUCLEOTIDE SEQUENCE [LARGE SCALE GENOMIC DNA]</scope>
    <source>
        <strain evidence="13 14">YIM 102701-2</strain>
    </source>
</reference>
<dbReference type="Pfam" id="PF01063">
    <property type="entry name" value="Aminotran_4"/>
    <property type="match status" value="1"/>
</dbReference>
<evidence type="ECO:0000256" key="3">
    <source>
        <dbReference type="ARBA" id="ARBA00004931"/>
    </source>
</evidence>
<sequence>MINFNGDLVQNSNQSIEKNRGFLFGDAVFETLKVLDNKILFLEDHYFRLMASMRVLRMEIPMDFTMEYMEEQILKTISCFDSNAISFRVRVTFFRDSEGLYLPLDNKSTKFLIQVSPLENAIYINNSNEYEIEIYKDFYVTKQLLSSLKTTNKLINVTASIFAEENGYQNCLLVNNEKNIVEAINSNIFIVNGKTIKTPPISDGCVNGIIRKQIIELISKSDEFTLEEVSISPFELQKADEIFLTNIISGIQSVSKYKKKEYVSEIANQLLIKLNAKIRLS</sequence>
<comment type="caution">
    <text evidence="13">The sequence shown here is derived from an EMBL/GenBank/DDBJ whole genome shotgun (WGS) entry which is preliminary data.</text>
</comment>
<evidence type="ECO:0000256" key="5">
    <source>
        <dbReference type="ARBA" id="ARBA00009320"/>
    </source>
</evidence>
<evidence type="ECO:0000256" key="2">
    <source>
        <dbReference type="ARBA" id="ARBA00004824"/>
    </source>
</evidence>
<dbReference type="EC" id="2.6.1.42" evidence="6"/>
<keyword evidence="7 12" id="KW-0663">Pyridoxal phosphate</keyword>
<keyword evidence="14" id="KW-1185">Reference proteome</keyword>
<comment type="catalytic activity">
    <reaction evidence="10">
        <text>L-leucine + 2-oxoglutarate = 4-methyl-2-oxopentanoate + L-glutamate</text>
        <dbReference type="Rhea" id="RHEA:18321"/>
        <dbReference type="ChEBI" id="CHEBI:16810"/>
        <dbReference type="ChEBI" id="CHEBI:17865"/>
        <dbReference type="ChEBI" id="CHEBI:29985"/>
        <dbReference type="ChEBI" id="CHEBI:57427"/>
        <dbReference type="EC" id="2.6.1.42"/>
    </reaction>
</comment>
<evidence type="ECO:0000256" key="1">
    <source>
        <dbReference type="ARBA" id="ARBA00001933"/>
    </source>
</evidence>
<dbReference type="OrthoDB" id="9805628at2"/>
<name>A0A3P3W0Y0_9FLAO</name>
<comment type="catalytic activity">
    <reaction evidence="8">
        <text>L-valine + 2-oxoglutarate = 3-methyl-2-oxobutanoate + L-glutamate</text>
        <dbReference type="Rhea" id="RHEA:24813"/>
        <dbReference type="ChEBI" id="CHEBI:11851"/>
        <dbReference type="ChEBI" id="CHEBI:16810"/>
        <dbReference type="ChEBI" id="CHEBI:29985"/>
        <dbReference type="ChEBI" id="CHEBI:57762"/>
        <dbReference type="EC" id="2.6.1.42"/>
    </reaction>
</comment>
<dbReference type="PANTHER" id="PTHR42743:SF11">
    <property type="entry name" value="AMINODEOXYCHORISMATE LYASE"/>
    <property type="match status" value="1"/>
</dbReference>
<dbReference type="EMBL" id="RQVQ01000040">
    <property type="protein sequence ID" value="RRJ88444.1"/>
    <property type="molecule type" value="Genomic_DNA"/>
</dbReference>
<dbReference type="Proteomes" id="UP000275719">
    <property type="component" value="Unassembled WGS sequence"/>
</dbReference>
<comment type="pathway">
    <text evidence="3">Amino-acid biosynthesis; L-valine biosynthesis; L-valine from pyruvate: step 4/4.</text>
</comment>
<comment type="similarity">
    <text evidence="5 11">Belongs to the class-IV pyridoxal-phosphate-dependent aminotransferase family.</text>
</comment>
<comment type="cofactor">
    <cofactor evidence="1 12">
        <name>pyridoxal 5'-phosphate</name>
        <dbReference type="ChEBI" id="CHEBI:597326"/>
    </cofactor>
</comment>
<dbReference type="GO" id="GO:0046394">
    <property type="term" value="P:carboxylic acid biosynthetic process"/>
    <property type="evidence" value="ECO:0007669"/>
    <property type="project" value="UniProtKB-ARBA"/>
</dbReference>
<dbReference type="SUPFAM" id="SSF56752">
    <property type="entry name" value="D-aminoacid aminotransferase-like PLP-dependent enzymes"/>
    <property type="match status" value="1"/>
</dbReference>
<proteinExistence type="inferred from homology"/>
<dbReference type="InterPro" id="IPR018300">
    <property type="entry name" value="Aminotrans_IV_CS"/>
</dbReference>
<dbReference type="InterPro" id="IPR043132">
    <property type="entry name" value="BCAT-like_C"/>
</dbReference>
<comment type="pathway">
    <text evidence="4">Amino-acid biosynthesis; L-leucine biosynthesis; L-leucine from 3-methyl-2-oxobutanoate: step 4/4.</text>
</comment>
<keyword evidence="13" id="KW-0808">Transferase</keyword>
<dbReference type="GO" id="GO:0004084">
    <property type="term" value="F:branched-chain-amino-acid transaminase activity"/>
    <property type="evidence" value="ECO:0007669"/>
    <property type="project" value="UniProtKB-EC"/>
</dbReference>
<comment type="catalytic activity">
    <reaction evidence="9">
        <text>L-isoleucine + 2-oxoglutarate = (S)-3-methyl-2-oxopentanoate + L-glutamate</text>
        <dbReference type="Rhea" id="RHEA:24801"/>
        <dbReference type="ChEBI" id="CHEBI:16810"/>
        <dbReference type="ChEBI" id="CHEBI:29985"/>
        <dbReference type="ChEBI" id="CHEBI:35146"/>
        <dbReference type="ChEBI" id="CHEBI:58045"/>
        <dbReference type="EC" id="2.6.1.42"/>
    </reaction>
</comment>
<evidence type="ECO:0000256" key="12">
    <source>
        <dbReference type="RuleBase" id="RU004516"/>
    </source>
</evidence>
<dbReference type="InterPro" id="IPR001544">
    <property type="entry name" value="Aminotrans_IV"/>
</dbReference>
<dbReference type="InterPro" id="IPR036038">
    <property type="entry name" value="Aminotransferase-like"/>
</dbReference>
<dbReference type="PANTHER" id="PTHR42743">
    <property type="entry name" value="AMINO-ACID AMINOTRANSFERASE"/>
    <property type="match status" value="1"/>
</dbReference>
<dbReference type="AlphaFoldDB" id="A0A3P3W0Y0"/>
<organism evidence="13 14">
    <name type="scientific">Paenimyroides tangerinum</name>
    <dbReference type="NCBI Taxonomy" id="2488728"/>
    <lineage>
        <taxon>Bacteria</taxon>
        <taxon>Pseudomonadati</taxon>
        <taxon>Bacteroidota</taxon>
        <taxon>Flavobacteriia</taxon>
        <taxon>Flavobacteriales</taxon>
        <taxon>Flavobacteriaceae</taxon>
        <taxon>Paenimyroides</taxon>
    </lineage>
</organism>
<gene>
    <name evidence="13" type="ORF">EG240_13600</name>
</gene>
<evidence type="ECO:0000256" key="7">
    <source>
        <dbReference type="ARBA" id="ARBA00022898"/>
    </source>
</evidence>
<comment type="pathway">
    <text evidence="2">Amino-acid biosynthesis; L-isoleucine biosynthesis; L-isoleucine from 2-oxobutanoate: step 4/4.</text>
</comment>
<evidence type="ECO:0000256" key="8">
    <source>
        <dbReference type="ARBA" id="ARBA00048212"/>
    </source>
</evidence>
<evidence type="ECO:0000256" key="10">
    <source>
        <dbReference type="ARBA" id="ARBA00049229"/>
    </source>
</evidence>
<protein>
    <recommendedName>
        <fullName evidence="6">branched-chain-amino-acid transaminase</fullName>
        <ecNumber evidence="6">2.6.1.42</ecNumber>
    </recommendedName>
</protein>
<evidence type="ECO:0000256" key="11">
    <source>
        <dbReference type="RuleBase" id="RU004106"/>
    </source>
</evidence>
<dbReference type="PROSITE" id="PS00770">
    <property type="entry name" value="AA_TRANSFER_CLASS_4"/>
    <property type="match status" value="1"/>
</dbReference>
<dbReference type="Gene3D" id="3.20.10.10">
    <property type="entry name" value="D-amino Acid Aminotransferase, subunit A, domain 2"/>
    <property type="match status" value="1"/>
</dbReference>
<evidence type="ECO:0000256" key="4">
    <source>
        <dbReference type="ARBA" id="ARBA00005072"/>
    </source>
</evidence>
<dbReference type="RefSeq" id="WP_125019907.1">
    <property type="nucleotide sequence ID" value="NZ_RQVQ01000040.1"/>
</dbReference>
<dbReference type="InterPro" id="IPR043131">
    <property type="entry name" value="BCAT-like_N"/>
</dbReference>